<evidence type="ECO:0000313" key="2">
    <source>
        <dbReference type="EMBL" id="TNN87448.1"/>
    </source>
</evidence>
<dbReference type="AlphaFoldDB" id="A0A4Z2JCV1"/>
<feature type="compositionally biased region" description="Polar residues" evidence="1">
    <location>
        <begin position="108"/>
        <end position="121"/>
    </location>
</feature>
<comment type="caution">
    <text evidence="2">The sequence shown here is derived from an EMBL/GenBank/DDBJ whole genome shotgun (WGS) entry which is preliminary data.</text>
</comment>
<reference evidence="2 3" key="1">
    <citation type="submission" date="2019-03" db="EMBL/GenBank/DDBJ databases">
        <title>First draft genome of Liparis tanakae, snailfish: a comprehensive survey of snailfish specific genes.</title>
        <authorList>
            <person name="Kim W."/>
            <person name="Song I."/>
            <person name="Jeong J.-H."/>
            <person name="Kim D."/>
            <person name="Kim S."/>
            <person name="Ryu S."/>
            <person name="Song J.Y."/>
            <person name="Lee S.K."/>
        </authorList>
    </citation>
    <scope>NUCLEOTIDE SEQUENCE [LARGE SCALE GENOMIC DNA]</scope>
    <source>
        <tissue evidence="2">Muscle</tissue>
    </source>
</reference>
<proteinExistence type="predicted"/>
<dbReference type="EMBL" id="SRLO01000010">
    <property type="protein sequence ID" value="TNN87448.1"/>
    <property type="molecule type" value="Genomic_DNA"/>
</dbReference>
<feature type="compositionally biased region" description="Basic and acidic residues" evidence="1">
    <location>
        <begin position="34"/>
        <end position="43"/>
    </location>
</feature>
<feature type="region of interest" description="Disordered" evidence="1">
    <location>
        <begin position="1"/>
        <end position="68"/>
    </location>
</feature>
<protein>
    <submittedName>
        <fullName evidence="2">Uncharacterized protein</fullName>
    </submittedName>
</protein>
<name>A0A4Z2JCV1_9TELE</name>
<keyword evidence="3" id="KW-1185">Reference proteome</keyword>
<accession>A0A4Z2JCV1</accession>
<dbReference type="Proteomes" id="UP000314294">
    <property type="component" value="Unassembled WGS sequence"/>
</dbReference>
<feature type="region of interest" description="Disordered" evidence="1">
    <location>
        <begin position="102"/>
        <end position="128"/>
    </location>
</feature>
<gene>
    <name evidence="2" type="ORF">EYF80_002165</name>
</gene>
<sequence length="318" mass="34968">MKLWTSVRTGRSRAAASGQKPAHTSTVPTMPQGDGHRNVTERKHACRQSTTPAVTRVKAENTGSSRASPELSVCRANATQPKRCCWYRGSPSCSALQPLGGAEGSGGNVKTKSPSWLSPASHTERPPNTKHRLCFLFPSPAKVQRPATSDKMEAALTAWQEAQGGAWVQSAAASSRASFRWFNKPPSQNAEFLTAGSAAPTITYHEASRHPARGPSRTQPVPEASVQCVCTQAAWQPLLRRSLQLRVCNSLRSLKEPVCFFCPRGRPDEALQQAGLTVFRETHRLRGRKVTYTQRHTIIFNSQLFESFYCFEPPRKVA</sequence>
<evidence type="ECO:0000313" key="3">
    <source>
        <dbReference type="Proteomes" id="UP000314294"/>
    </source>
</evidence>
<evidence type="ECO:0000256" key="1">
    <source>
        <dbReference type="SAM" id="MobiDB-lite"/>
    </source>
</evidence>
<organism evidence="2 3">
    <name type="scientific">Liparis tanakae</name>
    <name type="common">Tanaka's snailfish</name>
    <dbReference type="NCBI Taxonomy" id="230148"/>
    <lineage>
        <taxon>Eukaryota</taxon>
        <taxon>Metazoa</taxon>
        <taxon>Chordata</taxon>
        <taxon>Craniata</taxon>
        <taxon>Vertebrata</taxon>
        <taxon>Euteleostomi</taxon>
        <taxon>Actinopterygii</taxon>
        <taxon>Neopterygii</taxon>
        <taxon>Teleostei</taxon>
        <taxon>Neoteleostei</taxon>
        <taxon>Acanthomorphata</taxon>
        <taxon>Eupercaria</taxon>
        <taxon>Perciformes</taxon>
        <taxon>Cottioidei</taxon>
        <taxon>Cottales</taxon>
        <taxon>Liparidae</taxon>
        <taxon>Liparis</taxon>
    </lineage>
</organism>